<dbReference type="SMART" id="SM00342">
    <property type="entry name" value="HTH_ARAC"/>
    <property type="match status" value="1"/>
</dbReference>
<organism evidence="5 6">
    <name type="scientific">Umezawaea tangerina</name>
    <dbReference type="NCBI Taxonomy" id="84725"/>
    <lineage>
        <taxon>Bacteria</taxon>
        <taxon>Bacillati</taxon>
        <taxon>Actinomycetota</taxon>
        <taxon>Actinomycetes</taxon>
        <taxon>Pseudonocardiales</taxon>
        <taxon>Pseudonocardiaceae</taxon>
        <taxon>Umezawaea</taxon>
    </lineage>
</organism>
<dbReference type="PROSITE" id="PS00041">
    <property type="entry name" value="HTH_ARAC_FAMILY_1"/>
    <property type="match status" value="1"/>
</dbReference>
<dbReference type="SUPFAM" id="SSF52317">
    <property type="entry name" value="Class I glutamine amidotransferase-like"/>
    <property type="match status" value="1"/>
</dbReference>
<sequence length="338" mass="35792">MTGPPQSGGVREILVIGYDDVSLLDVAGPVEVFDGARRAGADYLVRLASVGGGPMRATAGLRLLTEDLAGVTGPVDTLVVVGGFGSDSVDGELVTHLRRLAGTARRVAGVCTGAVVLAEAGLLAGGRATTHWAYCRRLALLHPDVEVVPDAIFVRHGRITTSAGVTAGIDLSLALVADDHGQDMARRIARWLVVFLQRPGGQSQFSLRAQVPAVRSEGLRAVLDAIAADPASPWTIADLADRASMSTRHLARVFPREVGVPPAQYVERARVEFAASLLDSGDEALAVVARRSGFGSTETLRRAFQRVLGVTPGGYRARFRTTYEGENRWTSLSSCTRT</sequence>
<proteinExistence type="predicted"/>
<feature type="domain" description="HTH araC/xylS-type" evidence="4">
    <location>
        <begin position="220"/>
        <end position="318"/>
    </location>
</feature>
<evidence type="ECO:0000313" key="6">
    <source>
        <dbReference type="Proteomes" id="UP000239494"/>
    </source>
</evidence>
<dbReference type="OrthoDB" id="3660033at2"/>
<dbReference type="PANTHER" id="PTHR43130:SF3">
    <property type="entry name" value="HTH-TYPE TRANSCRIPTIONAL REGULATOR RV1931C"/>
    <property type="match status" value="1"/>
</dbReference>
<dbReference type="Pfam" id="PF01965">
    <property type="entry name" value="DJ-1_PfpI"/>
    <property type="match status" value="1"/>
</dbReference>
<name>A0A2T0SVM5_9PSEU</name>
<evidence type="ECO:0000256" key="1">
    <source>
        <dbReference type="ARBA" id="ARBA00023015"/>
    </source>
</evidence>
<dbReference type="Proteomes" id="UP000239494">
    <property type="component" value="Unassembled WGS sequence"/>
</dbReference>
<keyword evidence="3" id="KW-0804">Transcription</keyword>
<evidence type="ECO:0000256" key="3">
    <source>
        <dbReference type="ARBA" id="ARBA00023163"/>
    </source>
</evidence>
<comment type="caution">
    <text evidence="5">The sequence shown here is derived from an EMBL/GenBank/DDBJ whole genome shotgun (WGS) entry which is preliminary data.</text>
</comment>
<dbReference type="SUPFAM" id="SSF46689">
    <property type="entry name" value="Homeodomain-like"/>
    <property type="match status" value="2"/>
</dbReference>
<dbReference type="InterPro" id="IPR018062">
    <property type="entry name" value="HTH_AraC-typ_CS"/>
</dbReference>
<dbReference type="InterPro" id="IPR052158">
    <property type="entry name" value="INH-QAR"/>
</dbReference>
<dbReference type="InterPro" id="IPR018060">
    <property type="entry name" value="HTH_AraC"/>
</dbReference>
<keyword evidence="1" id="KW-0805">Transcription regulation</keyword>
<dbReference type="PANTHER" id="PTHR43130">
    <property type="entry name" value="ARAC-FAMILY TRANSCRIPTIONAL REGULATOR"/>
    <property type="match status" value="1"/>
</dbReference>
<evidence type="ECO:0000313" key="5">
    <source>
        <dbReference type="EMBL" id="PRY37466.1"/>
    </source>
</evidence>
<accession>A0A2T0SVM5</accession>
<dbReference type="CDD" id="cd03137">
    <property type="entry name" value="GATase1_AraC_1"/>
    <property type="match status" value="1"/>
</dbReference>
<evidence type="ECO:0000256" key="2">
    <source>
        <dbReference type="ARBA" id="ARBA00023125"/>
    </source>
</evidence>
<dbReference type="EMBL" id="PVTF01000010">
    <property type="protein sequence ID" value="PRY37466.1"/>
    <property type="molecule type" value="Genomic_DNA"/>
</dbReference>
<dbReference type="GO" id="GO:0003700">
    <property type="term" value="F:DNA-binding transcription factor activity"/>
    <property type="evidence" value="ECO:0007669"/>
    <property type="project" value="InterPro"/>
</dbReference>
<dbReference type="InterPro" id="IPR009057">
    <property type="entry name" value="Homeodomain-like_sf"/>
</dbReference>
<dbReference type="Gene3D" id="1.10.10.60">
    <property type="entry name" value="Homeodomain-like"/>
    <property type="match status" value="1"/>
</dbReference>
<protein>
    <submittedName>
        <fullName evidence="5">AraC family transcriptional regulator with amidase-like domain</fullName>
    </submittedName>
</protein>
<dbReference type="Gene3D" id="3.40.50.880">
    <property type="match status" value="1"/>
</dbReference>
<keyword evidence="2" id="KW-0238">DNA-binding</keyword>
<dbReference type="InterPro" id="IPR002818">
    <property type="entry name" value="DJ-1/PfpI"/>
</dbReference>
<dbReference type="GO" id="GO:0043565">
    <property type="term" value="F:sequence-specific DNA binding"/>
    <property type="evidence" value="ECO:0007669"/>
    <property type="project" value="InterPro"/>
</dbReference>
<evidence type="ECO:0000259" key="4">
    <source>
        <dbReference type="PROSITE" id="PS01124"/>
    </source>
</evidence>
<dbReference type="PROSITE" id="PS01124">
    <property type="entry name" value="HTH_ARAC_FAMILY_2"/>
    <property type="match status" value="1"/>
</dbReference>
<dbReference type="Pfam" id="PF12833">
    <property type="entry name" value="HTH_18"/>
    <property type="match status" value="1"/>
</dbReference>
<dbReference type="AlphaFoldDB" id="A0A2T0SVM5"/>
<reference evidence="5 6" key="1">
    <citation type="submission" date="2018-03" db="EMBL/GenBank/DDBJ databases">
        <title>Genomic Encyclopedia of Archaeal and Bacterial Type Strains, Phase II (KMG-II): from individual species to whole genera.</title>
        <authorList>
            <person name="Goeker M."/>
        </authorList>
    </citation>
    <scope>NUCLEOTIDE SEQUENCE [LARGE SCALE GENOMIC DNA]</scope>
    <source>
        <strain evidence="5 6">DSM 44720</strain>
    </source>
</reference>
<keyword evidence="6" id="KW-1185">Reference proteome</keyword>
<dbReference type="InterPro" id="IPR029062">
    <property type="entry name" value="Class_I_gatase-like"/>
</dbReference>
<gene>
    <name evidence="5" type="ORF">CLV43_110278</name>
</gene>